<dbReference type="GO" id="GO:0016787">
    <property type="term" value="F:hydrolase activity"/>
    <property type="evidence" value="ECO:0007669"/>
    <property type="project" value="UniProtKB-KW"/>
</dbReference>
<evidence type="ECO:0000259" key="2">
    <source>
        <dbReference type="Pfam" id="PF08450"/>
    </source>
</evidence>
<dbReference type="Gene3D" id="2.120.10.30">
    <property type="entry name" value="TolB, C-terminal domain"/>
    <property type="match status" value="1"/>
</dbReference>
<dbReference type="PANTHER" id="PTHR47572:SF4">
    <property type="entry name" value="LACTONASE DRP35"/>
    <property type="match status" value="1"/>
</dbReference>
<protein>
    <recommendedName>
        <fullName evidence="2">SMP-30/Gluconolactonase/LRE-like region domain-containing protein</fullName>
    </recommendedName>
</protein>
<reference evidence="3" key="1">
    <citation type="submission" date="2018-05" db="EMBL/GenBank/DDBJ databases">
        <authorList>
            <person name="Lanie J.A."/>
            <person name="Ng W.-L."/>
            <person name="Kazmierczak K.M."/>
            <person name="Andrzejewski T.M."/>
            <person name="Davidsen T.M."/>
            <person name="Wayne K.J."/>
            <person name="Tettelin H."/>
            <person name="Glass J.I."/>
            <person name="Rusch D."/>
            <person name="Podicherti R."/>
            <person name="Tsui H.-C.T."/>
            <person name="Winkler M.E."/>
        </authorList>
    </citation>
    <scope>NUCLEOTIDE SEQUENCE</scope>
</reference>
<dbReference type="InterPro" id="IPR011042">
    <property type="entry name" value="6-blade_b-propeller_TolB-like"/>
</dbReference>
<sequence length="335" mass="37193">MKKIAYLILLIFIIGCNTNVNKEKNNDFFVEIFSDSDQKIVHVDSKIEIIADSLIVAEGPLWNKKMNSLLFTDVAANKIYKWNPEFGLSDYMVPSGHTGYAPNFETGLIGANGLIYGNDGNLYLCQHGDRRVAKLINLEDGVPEFETVIDKYDGKFLNSPNDIVMDNNGDIYFTDPPYGFFNPQEGKFNNEFKELDFSGVYKFSNSGELTLISSDLSLPNGIALSNDEKYLFVNNSDDKNPVITRYDVGDNFNSELFFDGTELLKDYGGGFDGLKVHSSGNIFSTGPGGVLIISPKGELISRINFGGGVTNCNFDEDEQYLYVTGFGFVARVSLN</sequence>
<gene>
    <name evidence="3" type="ORF">METZ01_LOCUS68071</name>
</gene>
<organism evidence="3">
    <name type="scientific">marine metagenome</name>
    <dbReference type="NCBI Taxonomy" id="408172"/>
    <lineage>
        <taxon>unclassified sequences</taxon>
        <taxon>metagenomes</taxon>
        <taxon>ecological metagenomes</taxon>
    </lineage>
</organism>
<dbReference type="InterPro" id="IPR013658">
    <property type="entry name" value="SGL"/>
</dbReference>
<name>A0A381TKA8_9ZZZZ</name>
<keyword evidence="1" id="KW-0378">Hydrolase</keyword>
<evidence type="ECO:0000313" key="3">
    <source>
        <dbReference type="EMBL" id="SVA15217.1"/>
    </source>
</evidence>
<proteinExistence type="predicted"/>
<dbReference type="InterPro" id="IPR051262">
    <property type="entry name" value="SMP-30/CGR1_Lactonase"/>
</dbReference>
<dbReference type="PANTHER" id="PTHR47572">
    <property type="entry name" value="LIPOPROTEIN-RELATED"/>
    <property type="match status" value="1"/>
</dbReference>
<dbReference type="EMBL" id="UINC01004558">
    <property type="protein sequence ID" value="SVA15217.1"/>
    <property type="molecule type" value="Genomic_DNA"/>
</dbReference>
<dbReference type="Pfam" id="PF08450">
    <property type="entry name" value="SGL"/>
    <property type="match status" value="1"/>
</dbReference>
<evidence type="ECO:0000256" key="1">
    <source>
        <dbReference type="ARBA" id="ARBA00022801"/>
    </source>
</evidence>
<dbReference type="PROSITE" id="PS51257">
    <property type="entry name" value="PROKAR_LIPOPROTEIN"/>
    <property type="match status" value="1"/>
</dbReference>
<dbReference type="AlphaFoldDB" id="A0A381TKA8"/>
<feature type="domain" description="SMP-30/Gluconolactonase/LRE-like region" evidence="2">
    <location>
        <begin position="57"/>
        <end position="324"/>
    </location>
</feature>
<dbReference type="SUPFAM" id="SSF63829">
    <property type="entry name" value="Calcium-dependent phosphotriesterase"/>
    <property type="match status" value="1"/>
</dbReference>
<accession>A0A381TKA8</accession>